<accession>A0A2N0QBJ5</accession>
<evidence type="ECO:0000313" key="4">
    <source>
        <dbReference type="Proteomes" id="UP000232722"/>
    </source>
</evidence>
<name>A0A2N0QBJ5_9GLOM</name>
<dbReference type="AlphaFoldDB" id="A0A2N0QBJ5"/>
<dbReference type="Proteomes" id="UP000232722">
    <property type="component" value="Unassembled WGS sequence"/>
</dbReference>
<gene>
    <name evidence="3" type="ORF">RhiirA5_406980</name>
</gene>
<reference evidence="3 4" key="2">
    <citation type="submission" date="2017-09" db="EMBL/GenBank/DDBJ databases">
        <title>Extensive intraspecific genome diversity in a model arbuscular mycorrhizal fungus.</title>
        <authorList>
            <person name="Chen E.C."/>
            <person name="Morin E."/>
            <person name="Beaudet D."/>
            <person name="Noel J."/>
            <person name="Ndikumana S."/>
            <person name="Charron P."/>
            <person name="St-Onge C."/>
            <person name="Giorgi J."/>
            <person name="Grigoriev I.V."/>
            <person name="Roux C."/>
            <person name="Martin F.M."/>
            <person name="Corradi N."/>
        </authorList>
    </citation>
    <scope>NUCLEOTIDE SEQUENCE [LARGE SCALE GENOMIC DNA]</scope>
    <source>
        <strain evidence="3 4">A5</strain>
    </source>
</reference>
<reference evidence="3 4" key="1">
    <citation type="submission" date="2016-04" db="EMBL/GenBank/DDBJ databases">
        <title>Genome analyses suggest a sexual origin of heterokaryosis in a supposedly ancient asexual fungus.</title>
        <authorList>
            <person name="Ropars J."/>
            <person name="Sedzielewska K."/>
            <person name="Noel J."/>
            <person name="Charron P."/>
            <person name="Farinelli L."/>
            <person name="Marton T."/>
            <person name="Kruger M."/>
            <person name="Pelin A."/>
            <person name="Brachmann A."/>
            <person name="Corradi N."/>
        </authorList>
    </citation>
    <scope>NUCLEOTIDE SEQUENCE [LARGE SCALE GENOMIC DNA]</scope>
    <source>
        <strain evidence="3 4">A5</strain>
    </source>
</reference>
<dbReference type="VEuPathDB" id="FungiDB:RhiirA1_452676"/>
<protein>
    <submittedName>
        <fullName evidence="3">Uncharacterized protein</fullName>
    </submittedName>
</protein>
<evidence type="ECO:0000256" key="1">
    <source>
        <dbReference type="SAM" id="Coils"/>
    </source>
</evidence>
<comment type="caution">
    <text evidence="3">The sequence shown here is derived from an EMBL/GenBank/DDBJ whole genome shotgun (WGS) entry which is preliminary data.</text>
</comment>
<sequence length="134" mass="15366">MSLRSTQSVCDPSERSTGADSKTARKGPSELEVALGVCVEMLKELIDEFKRVVQHKIRHAEVERVVETDSDEDDESDSDELEVKIAKLEVLRQRNTELEAENFDLKCEVVNLRKCNEEHGSRIEDYESRLAKMR</sequence>
<proteinExistence type="predicted"/>
<feature type="coiled-coil region" evidence="1">
    <location>
        <begin position="81"/>
        <end position="108"/>
    </location>
</feature>
<dbReference type="VEuPathDB" id="FungiDB:RhiirFUN_007248"/>
<organism evidence="3 4">
    <name type="scientific">Rhizophagus irregularis</name>
    <dbReference type="NCBI Taxonomy" id="588596"/>
    <lineage>
        <taxon>Eukaryota</taxon>
        <taxon>Fungi</taxon>
        <taxon>Fungi incertae sedis</taxon>
        <taxon>Mucoromycota</taxon>
        <taxon>Glomeromycotina</taxon>
        <taxon>Glomeromycetes</taxon>
        <taxon>Glomerales</taxon>
        <taxon>Glomeraceae</taxon>
        <taxon>Rhizophagus</taxon>
    </lineage>
</organism>
<keyword evidence="1" id="KW-0175">Coiled coil</keyword>
<dbReference type="EMBL" id="LLXJ01000046">
    <property type="protein sequence ID" value="PKC16452.1"/>
    <property type="molecule type" value="Genomic_DNA"/>
</dbReference>
<feature type="region of interest" description="Disordered" evidence="2">
    <location>
        <begin position="1"/>
        <end position="28"/>
    </location>
</feature>
<feature type="compositionally biased region" description="Polar residues" evidence="2">
    <location>
        <begin position="1"/>
        <end position="20"/>
    </location>
</feature>
<evidence type="ECO:0000256" key="2">
    <source>
        <dbReference type="SAM" id="MobiDB-lite"/>
    </source>
</evidence>
<evidence type="ECO:0000313" key="3">
    <source>
        <dbReference type="EMBL" id="PKC16452.1"/>
    </source>
</evidence>